<organism evidence="2 3">
    <name type="scientific">Heracleum sosnowskyi</name>
    <dbReference type="NCBI Taxonomy" id="360622"/>
    <lineage>
        <taxon>Eukaryota</taxon>
        <taxon>Viridiplantae</taxon>
        <taxon>Streptophyta</taxon>
        <taxon>Embryophyta</taxon>
        <taxon>Tracheophyta</taxon>
        <taxon>Spermatophyta</taxon>
        <taxon>Magnoliopsida</taxon>
        <taxon>eudicotyledons</taxon>
        <taxon>Gunneridae</taxon>
        <taxon>Pentapetalae</taxon>
        <taxon>asterids</taxon>
        <taxon>campanulids</taxon>
        <taxon>Apiales</taxon>
        <taxon>Apiaceae</taxon>
        <taxon>Apioideae</taxon>
        <taxon>apioid superclade</taxon>
        <taxon>Tordylieae</taxon>
        <taxon>Tordyliinae</taxon>
        <taxon>Heracleum</taxon>
    </lineage>
</organism>
<gene>
    <name evidence="2" type="ORF">POM88_047683</name>
</gene>
<feature type="domain" description="EF-hand" evidence="1">
    <location>
        <begin position="28"/>
        <end position="63"/>
    </location>
</feature>
<proteinExistence type="predicted"/>
<dbReference type="PROSITE" id="PS50222">
    <property type="entry name" value="EF_HAND_2"/>
    <property type="match status" value="1"/>
</dbReference>
<dbReference type="InterPro" id="IPR002048">
    <property type="entry name" value="EF_hand_dom"/>
</dbReference>
<reference evidence="2" key="2">
    <citation type="submission" date="2023-05" db="EMBL/GenBank/DDBJ databases">
        <authorList>
            <person name="Schelkunov M.I."/>
        </authorList>
    </citation>
    <scope>NUCLEOTIDE SEQUENCE</scope>
    <source>
        <strain evidence="2">Hsosn_3</strain>
        <tissue evidence="2">Leaf</tissue>
    </source>
</reference>
<dbReference type="InterPro" id="IPR011992">
    <property type="entry name" value="EF-hand-dom_pair"/>
</dbReference>
<evidence type="ECO:0000313" key="3">
    <source>
        <dbReference type="Proteomes" id="UP001237642"/>
    </source>
</evidence>
<keyword evidence="3" id="KW-1185">Reference proteome</keyword>
<dbReference type="SUPFAM" id="SSF47473">
    <property type="entry name" value="EF-hand"/>
    <property type="match status" value="1"/>
</dbReference>
<dbReference type="GO" id="GO:0005509">
    <property type="term" value="F:calcium ion binding"/>
    <property type="evidence" value="ECO:0007669"/>
    <property type="project" value="InterPro"/>
</dbReference>
<evidence type="ECO:0000259" key="1">
    <source>
        <dbReference type="PROSITE" id="PS50222"/>
    </source>
</evidence>
<name>A0AAD8GSM2_9APIA</name>
<protein>
    <recommendedName>
        <fullName evidence="1">EF-hand domain-containing protein</fullName>
    </recommendedName>
</protein>
<dbReference type="EMBL" id="JAUIZM010000011">
    <property type="protein sequence ID" value="KAK1354427.1"/>
    <property type="molecule type" value="Genomic_DNA"/>
</dbReference>
<sequence length="116" mass="13410">MTVIIKYHLHAELRVLVIRIKLEDDEFVRGEYAEEVREAFDVDGDTYINEDEFGKGLTKFFLDAQQSVNQNVMQVPNTEVLSTADMRFLRSIKLAIAKRPRDVIHETDKMAVAKKP</sequence>
<reference evidence="2" key="1">
    <citation type="submission" date="2023-02" db="EMBL/GenBank/DDBJ databases">
        <title>Genome of toxic invasive species Heracleum sosnowskyi carries increased number of genes despite the absence of recent whole-genome duplications.</title>
        <authorList>
            <person name="Schelkunov M."/>
            <person name="Shtratnikova V."/>
            <person name="Makarenko M."/>
            <person name="Klepikova A."/>
            <person name="Omelchenko D."/>
            <person name="Novikova G."/>
            <person name="Obukhova E."/>
            <person name="Bogdanov V."/>
            <person name="Penin A."/>
            <person name="Logacheva M."/>
        </authorList>
    </citation>
    <scope>NUCLEOTIDE SEQUENCE</scope>
    <source>
        <strain evidence="2">Hsosn_3</strain>
        <tissue evidence="2">Leaf</tissue>
    </source>
</reference>
<dbReference type="AlphaFoldDB" id="A0AAD8GSM2"/>
<comment type="caution">
    <text evidence="2">The sequence shown here is derived from an EMBL/GenBank/DDBJ whole genome shotgun (WGS) entry which is preliminary data.</text>
</comment>
<accession>A0AAD8GSM2</accession>
<dbReference type="Proteomes" id="UP001237642">
    <property type="component" value="Unassembled WGS sequence"/>
</dbReference>
<evidence type="ECO:0000313" key="2">
    <source>
        <dbReference type="EMBL" id="KAK1354427.1"/>
    </source>
</evidence>